<name>A0A9P8PCZ3_9ASCO</name>
<keyword evidence="2" id="KW-1185">Reference proteome</keyword>
<sequence length="158" mass="17275">MVAKMLIPTATVPPRAAEAHLEEASDTVEVGDNVQPGSDFLISFEENVAPFDLTQFEVSLLGWEIDQSGTILQNNSRNTFWVPEKLVDIVIANDAVVVLFTLDIAAINNLINLSSDEAVKRGNDSVEVVALWNRVSSLSACFRVQIILSTFVNEAQTL</sequence>
<dbReference type="AlphaFoldDB" id="A0A9P8PCZ3"/>
<protein>
    <submittedName>
        <fullName evidence="1">Uncharacterized protein</fullName>
    </submittedName>
</protein>
<reference evidence="1" key="1">
    <citation type="journal article" date="2021" name="Open Biol.">
        <title>Shared evolutionary footprints suggest mitochondrial oxidative damage underlies multiple complex I losses in fungi.</title>
        <authorList>
            <person name="Schikora-Tamarit M.A."/>
            <person name="Marcet-Houben M."/>
            <person name="Nosek J."/>
            <person name="Gabaldon T."/>
        </authorList>
    </citation>
    <scope>NUCLEOTIDE SEQUENCE</scope>
    <source>
        <strain evidence="1">NCAIM Y.01608</strain>
    </source>
</reference>
<proteinExistence type="predicted"/>
<dbReference type="EMBL" id="JAEUBD010000983">
    <property type="protein sequence ID" value="KAH3669983.1"/>
    <property type="molecule type" value="Genomic_DNA"/>
</dbReference>
<evidence type="ECO:0000313" key="2">
    <source>
        <dbReference type="Proteomes" id="UP000788993"/>
    </source>
</evidence>
<organism evidence="1 2">
    <name type="scientific">Ogataea polymorpha</name>
    <dbReference type="NCBI Taxonomy" id="460523"/>
    <lineage>
        <taxon>Eukaryota</taxon>
        <taxon>Fungi</taxon>
        <taxon>Dikarya</taxon>
        <taxon>Ascomycota</taxon>
        <taxon>Saccharomycotina</taxon>
        <taxon>Pichiomycetes</taxon>
        <taxon>Pichiales</taxon>
        <taxon>Pichiaceae</taxon>
        <taxon>Ogataea</taxon>
    </lineage>
</organism>
<reference evidence="1" key="2">
    <citation type="submission" date="2021-01" db="EMBL/GenBank/DDBJ databases">
        <authorList>
            <person name="Schikora-Tamarit M.A."/>
        </authorList>
    </citation>
    <scope>NUCLEOTIDE SEQUENCE</scope>
    <source>
        <strain evidence="1">NCAIM Y.01608</strain>
    </source>
</reference>
<accession>A0A9P8PCZ3</accession>
<dbReference type="Proteomes" id="UP000788993">
    <property type="component" value="Unassembled WGS sequence"/>
</dbReference>
<evidence type="ECO:0000313" key="1">
    <source>
        <dbReference type="EMBL" id="KAH3669983.1"/>
    </source>
</evidence>
<comment type="caution">
    <text evidence="1">The sequence shown here is derived from an EMBL/GenBank/DDBJ whole genome shotgun (WGS) entry which is preliminary data.</text>
</comment>
<gene>
    <name evidence="1" type="ORF">OGATHE_002796</name>
</gene>